<dbReference type="Proteomes" id="UP001066276">
    <property type="component" value="Chromosome 8"/>
</dbReference>
<dbReference type="AlphaFoldDB" id="A0AAV7NMF5"/>
<gene>
    <name evidence="1" type="ORF">NDU88_005440</name>
</gene>
<sequence>MVLADSTEEKLAEELLETGYSKLDSEPMGKQRIGKDMPAGPPKVYYEVEGRRGRGANATHHGDLGGYAGIQGGLRAQIATLAGEVGLLCDKHKKLKDRAKATENTLGETAPQVKELTQKYALTNNKLRTLAIKVEDAESRCRRHNIRLVGVPEKTKGPSQELFIETWLSSSQWSGHTGSRRPLTKT</sequence>
<proteinExistence type="predicted"/>
<dbReference type="EMBL" id="JANPWB010000012">
    <property type="protein sequence ID" value="KAJ1117240.1"/>
    <property type="molecule type" value="Genomic_DNA"/>
</dbReference>
<accession>A0AAV7NMF5</accession>
<keyword evidence="2" id="KW-1185">Reference proteome</keyword>
<reference evidence="1" key="1">
    <citation type="journal article" date="2022" name="bioRxiv">
        <title>Sequencing and chromosome-scale assembly of the giantPleurodeles waltlgenome.</title>
        <authorList>
            <person name="Brown T."/>
            <person name="Elewa A."/>
            <person name="Iarovenko S."/>
            <person name="Subramanian E."/>
            <person name="Araus A.J."/>
            <person name="Petzold A."/>
            <person name="Susuki M."/>
            <person name="Suzuki K.-i.T."/>
            <person name="Hayashi T."/>
            <person name="Toyoda A."/>
            <person name="Oliveira C."/>
            <person name="Osipova E."/>
            <person name="Leigh N.D."/>
            <person name="Simon A."/>
            <person name="Yun M.H."/>
        </authorList>
    </citation>
    <scope>NUCLEOTIDE SEQUENCE</scope>
    <source>
        <strain evidence="1">20211129_DDA</strain>
        <tissue evidence="1">Liver</tissue>
    </source>
</reference>
<organism evidence="1 2">
    <name type="scientific">Pleurodeles waltl</name>
    <name type="common">Iberian ribbed newt</name>
    <dbReference type="NCBI Taxonomy" id="8319"/>
    <lineage>
        <taxon>Eukaryota</taxon>
        <taxon>Metazoa</taxon>
        <taxon>Chordata</taxon>
        <taxon>Craniata</taxon>
        <taxon>Vertebrata</taxon>
        <taxon>Euteleostomi</taxon>
        <taxon>Amphibia</taxon>
        <taxon>Batrachia</taxon>
        <taxon>Caudata</taxon>
        <taxon>Salamandroidea</taxon>
        <taxon>Salamandridae</taxon>
        <taxon>Pleurodelinae</taxon>
        <taxon>Pleurodeles</taxon>
    </lineage>
</organism>
<name>A0AAV7NMF5_PLEWA</name>
<evidence type="ECO:0000313" key="1">
    <source>
        <dbReference type="EMBL" id="KAJ1117240.1"/>
    </source>
</evidence>
<evidence type="ECO:0000313" key="2">
    <source>
        <dbReference type="Proteomes" id="UP001066276"/>
    </source>
</evidence>
<comment type="caution">
    <text evidence="1">The sequence shown here is derived from an EMBL/GenBank/DDBJ whole genome shotgun (WGS) entry which is preliminary data.</text>
</comment>
<protein>
    <submittedName>
        <fullName evidence="1">Uncharacterized protein</fullName>
    </submittedName>
</protein>